<organism evidence="2 3">
    <name type="scientific">Candidatus Agrococcus pullicola</name>
    <dbReference type="NCBI Taxonomy" id="2838429"/>
    <lineage>
        <taxon>Bacteria</taxon>
        <taxon>Bacillati</taxon>
        <taxon>Actinomycetota</taxon>
        <taxon>Actinomycetes</taxon>
        <taxon>Micrococcales</taxon>
        <taxon>Microbacteriaceae</taxon>
        <taxon>Agrococcus</taxon>
    </lineage>
</organism>
<evidence type="ECO:0000259" key="1">
    <source>
        <dbReference type="Pfam" id="PF09860"/>
    </source>
</evidence>
<accession>A0A9D1YXT4</accession>
<dbReference type="Pfam" id="PF09860">
    <property type="entry name" value="DUF2087"/>
    <property type="match status" value="1"/>
</dbReference>
<evidence type="ECO:0000313" key="2">
    <source>
        <dbReference type="EMBL" id="HIY67182.1"/>
    </source>
</evidence>
<comment type="caution">
    <text evidence="2">The sequence shown here is derived from an EMBL/GenBank/DDBJ whole genome shotgun (WGS) entry which is preliminary data.</text>
</comment>
<dbReference type="Proteomes" id="UP000824005">
    <property type="component" value="Unassembled WGS sequence"/>
</dbReference>
<dbReference type="EMBL" id="DXDC01000393">
    <property type="protein sequence ID" value="HIY67182.1"/>
    <property type="molecule type" value="Genomic_DNA"/>
</dbReference>
<gene>
    <name evidence="2" type="ORF">H9830_13005</name>
</gene>
<sequence>MSEGATQQLLATLADEARRKLYARIVAEGSLAVTDLTSKERRHLDALVRAGLASINDDTASEVDAFSSLLQRTQAASGVDRFVRDGRIEIWPAKPDDRMAVMRWAAARALPQGESLDERSVTERLGELWRDPVALRRDLFDSGLIHRTQDGSSYWRE</sequence>
<dbReference type="InterPro" id="IPR018656">
    <property type="entry name" value="DUF2087"/>
</dbReference>
<reference evidence="2" key="1">
    <citation type="journal article" date="2021" name="PeerJ">
        <title>Extensive microbial diversity within the chicken gut microbiome revealed by metagenomics and culture.</title>
        <authorList>
            <person name="Gilroy R."/>
            <person name="Ravi A."/>
            <person name="Getino M."/>
            <person name="Pursley I."/>
            <person name="Horton D.L."/>
            <person name="Alikhan N.F."/>
            <person name="Baker D."/>
            <person name="Gharbi K."/>
            <person name="Hall N."/>
            <person name="Watson M."/>
            <person name="Adriaenssens E.M."/>
            <person name="Foster-Nyarko E."/>
            <person name="Jarju S."/>
            <person name="Secka A."/>
            <person name="Antonio M."/>
            <person name="Oren A."/>
            <person name="Chaudhuri R.R."/>
            <person name="La Ragione R."/>
            <person name="Hildebrand F."/>
            <person name="Pallen M.J."/>
        </authorList>
    </citation>
    <scope>NUCLEOTIDE SEQUENCE</scope>
    <source>
        <strain evidence="2">ChiGjej1B1-98</strain>
    </source>
</reference>
<evidence type="ECO:0000313" key="3">
    <source>
        <dbReference type="Proteomes" id="UP000824005"/>
    </source>
</evidence>
<name>A0A9D1YXT4_9MICO</name>
<dbReference type="AlphaFoldDB" id="A0A9D1YXT4"/>
<reference evidence="2" key="2">
    <citation type="submission" date="2021-04" db="EMBL/GenBank/DDBJ databases">
        <authorList>
            <person name="Gilroy R."/>
        </authorList>
    </citation>
    <scope>NUCLEOTIDE SEQUENCE</scope>
    <source>
        <strain evidence="2">ChiGjej1B1-98</strain>
    </source>
</reference>
<feature type="domain" description="DUF2087" evidence="1">
    <location>
        <begin position="87"/>
        <end position="156"/>
    </location>
</feature>
<protein>
    <submittedName>
        <fullName evidence="2">DUF2087 domain-containing protein</fullName>
    </submittedName>
</protein>
<proteinExistence type="predicted"/>